<dbReference type="AlphaFoldDB" id="A0A7M7K3A9"/>
<evidence type="ECO:0000313" key="4">
    <source>
        <dbReference type="EnsemblMetazoa" id="XP_022661070"/>
    </source>
</evidence>
<keyword evidence="5" id="KW-1185">Reference proteome</keyword>
<dbReference type="InterPro" id="IPR037036">
    <property type="entry name" value="PDED_dom_sf"/>
</dbReference>
<dbReference type="SUPFAM" id="SSF81296">
    <property type="entry name" value="E set domains"/>
    <property type="match status" value="1"/>
</dbReference>
<proteinExistence type="inferred from homology"/>
<evidence type="ECO:0000259" key="3">
    <source>
        <dbReference type="Pfam" id="PF05351"/>
    </source>
</evidence>
<evidence type="ECO:0000256" key="2">
    <source>
        <dbReference type="SAM" id="MobiDB-lite"/>
    </source>
</evidence>
<accession>A0A7M7K3A9</accession>
<sequence length="590" mass="63693">MDIANMEESTDVVDSMRIVDSQAKISSPRNVHSPEVSSPLTRERNEVVSCAELSPRMTISVGENSESKEACDEVRLVRTASSENSANLTYYAQQTLQSTGTLSQQTPEKAVSRTPDLTCSYSPLPHVSPGASSETTIMAKAVNVTAQERDAEHGDCHKEQHSLQIDCDPQQAVDANDDANDNKVIMAVPTYDSSSEIVITDVLVGSREADKEIKAKDLSDEMTSSPAEESSPSCDVTSLKAVPLKSLSPLKTVRATSPVKAVSPIKVVSMRAISPVKVVSPVKGGSFTKVASLVKVASPVKIVVPMKVVSPPSGSTPPADSTISAKLESSNKSVSSVKTAAVMKVASSVTVVSSAKTLSFPRVVSERANIDSADDPPSTPVKEGVVVNFQKPMSSAGWGEEEAVSSEEGAEAMSEEGDEGDSIETEPEVVTERDAGFKVNWLALRDAATGRLLWATDVDLACGDPELRVVAKVPKEILHMDAIHRELNFSTAESLDDFRLEQRVLFKGRCLEEWHFHLGSVEPTSSQTWTSVFHSTPECQLMPFETLNGHLFLSTYVNHRYPWLIPKTAMVSGRCTQHVDTSWPKLGTFC</sequence>
<dbReference type="GO" id="GO:0005737">
    <property type="term" value="C:cytoplasm"/>
    <property type="evidence" value="ECO:0007669"/>
    <property type="project" value="TreeGrafter"/>
</dbReference>
<organism evidence="4 5">
    <name type="scientific">Varroa destructor</name>
    <name type="common">Honeybee mite</name>
    <dbReference type="NCBI Taxonomy" id="109461"/>
    <lineage>
        <taxon>Eukaryota</taxon>
        <taxon>Metazoa</taxon>
        <taxon>Ecdysozoa</taxon>
        <taxon>Arthropoda</taxon>
        <taxon>Chelicerata</taxon>
        <taxon>Arachnida</taxon>
        <taxon>Acari</taxon>
        <taxon>Parasitiformes</taxon>
        <taxon>Mesostigmata</taxon>
        <taxon>Gamasina</taxon>
        <taxon>Dermanyssoidea</taxon>
        <taxon>Varroidae</taxon>
        <taxon>Varroa</taxon>
    </lineage>
</organism>
<dbReference type="PANTHER" id="PTHR12976:SF0">
    <property type="entry name" value="RETINAL ROD RHODOPSIN-SENSITIVE CGMP 3',5'-CYCLIC PHOSPHODIESTERASE SUBUNIT DELTA"/>
    <property type="match status" value="1"/>
</dbReference>
<dbReference type="Proteomes" id="UP000594260">
    <property type="component" value="Unplaced"/>
</dbReference>
<dbReference type="Pfam" id="PF05351">
    <property type="entry name" value="GMP_PDE_delta"/>
    <property type="match status" value="1"/>
</dbReference>
<dbReference type="EnsemblMetazoa" id="XM_022805335">
    <property type="protein sequence ID" value="XP_022661070"/>
    <property type="gene ID" value="LOC111250292"/>
</dbReference>
<feature type="domain" description="GMP phosphodiesterase delta subunit" evidence="3">
    <location>
        <begin position="435"/>
        <end position="553"/>
    </location>
</feature>
<feature type="region of interest" description="Disordered" evidence="2">
    <location>
        <begin position="396"/>
        <end position="426"/>
    </location>
</feature>
<dbReference type="Gene3D" id="2.70.50.40">
    <property type="entry name" value="GMP phosphodiesterase, delta subunit"/>
    <property type="match status" value="1"/>
</dbReference>
<feature type="compositionally biased region" description="Polar residues" evidence="2">
    <location>
        <begin position="23"/>
        <end position="40"/>
    </location>
</feature>
<dbReference type="InterPro" id="IPR008015">
    <property type="entry name" value="PDED_dom"/>
</dbReference>
<dbReference type="PANTHER" id="PTHR12976">
    <property type="entry name" value="RETINAL ROD RHODOPSIN-SENSITIVE CGMP 3',5'-CYCLIC PHOSPHODIESTERASE DELTA-SUBUNIT"/>
    <property type="match status" value="1"/>
</dbReference>
<dbReference type="OrthoDB" id="10248777at2759"/>
<protein>
    <recommendedName>
        <fullName evidence="3">GMP phosphodiesterase delta subunit domain-containing protein</fullName>
    </recommendedName>
</protein>
<dbReference type="InParanoid" id="A0A7M7K3A9"/>
<dbReference type="InterPro" id="IPR014756">
    <property type="entry name" value="Ig_E-set"/>
</dbReference>
<dbReference type="RefSeq" id="XP_022661070.1">
    <property type="nucleotide sequence ID" value="XM_022805335.1"/>
</dbReference>
<feature type="region of interest" description="Disordered" evidence="2">
    <location>
        <begin position="21"/>
        <end position="43"/>
    </location>
</feature>
<reference evidence="4" key="1">
    <citation type="submission" date="2021-01" db="UniProtKB">
        <authorList>
            <consortium name="EnsemblMetazoa"/>
        </authorList>
    </citation>
    <scope>IDENTIFICATION</scope>
</reference>
<feature type="compositionally biased region" description="Acidic residues" evidence="2">
    <location>
        <begin position="399"/>
        <end position="426"/>
    </location>
</feature>
<dbReference type="KEGG" id="vde:111250292"/>
<evidence type="ECO:0000313" key="5">
    <source>
        <dbReference type="Proteomes" id="UP000594260"/>
    </source>
</evidence>
<name>A0A7M7K3A9_VARDE</name>
<comment type="similarity">
    <text evidence="1">Belongs to the PDE6D/unc-119 family.</text>
</comment>
<evidence type="ECO:0000256" key="1">
    <source>
        <dbReference type="ARBA" id="ARBA00008102"/>
    </source>
</evidence>
<dbReference type="GeneID" id="111250292"/>